<dbReference type="Proteomes" id="UP000232688">
    <property type="component" value="Unassembled WGS sequence"/>
</dbReference>
<evidence type="ECO:0000313" key="2">
    <source>
        <dbReference type="Proteomes" id="UP000232688"/>
    </source>
</evidence>
<organism evidence="1 2">
    <name type="scientific">Rhizophagus irregularis</name>
    <dbReference type="NCBI Taxonomy" id="588596"/>
    <lineage>
        <taxon>Eukaryota</taxon>
        <taxon>Fungi</taxon>
        <taxon>Fungi incertae sedis</taxon>
        <taxon>Mucoromycota</taxon>
        <taxon>Glomeromycotina</taxon>
        <taxon>Glomeromycetes</taxon>
        <taxon>Glomerales</taxon>
        <taxon>Glomeraceae</taxon>
        <taxon>Rhizophagus</taxon>
    </lineage>
</organism>
<gene>
    <name evidence="1" type="ORF">RhiirA1_470918</name>
</gene>
<dbReference type="EMBL" id="LLXH01001537">
    <property type="protein sequence ID" value="PKC58467.1"/>
    <property type="molecule type" value="Genomic_DNA"/>
</dbReference>
<comment type="caution">
    <text evidence="1">The sequence shown here is derived from an EMBL/GenBank/DDBJ whole genome shotgun (WGS) entry which is preliminary data.</text>
</comment>
<protein>
    <submittedName>
        <fullName evidence="1">Uncharacterized protein</fullName>
    </submittedName>
</protein>
<evidence type="ECO:0000313" key="1">
    <source>
        <dbReference type="EMBL" id="PKC58467.1"/>
    </source>
</evidence>
<sequence length="86" mass="9513">MPKSTTVVFLRGVSYTILPALTALTSDGFIACDNMKDSCSKERFCSFVLSQICTGMDDAKIHHDEELINVIKSVGCRVLFLPRTLL</sequence>
<accession>A0A2N0R587</accession>
<dbReference type="AlphaFoldDB" id="A0A2N0R587"/>
<dbReference type="VEuPathDB" id="FungiDB:RhiirA1_470918"/>
<reference evidence="1 2" key="1">
    <citation type="submission" date="2017-10" db="EMBL/GenBank/DDBJ databases">
        <title>Extensive intraspecific genome diversity in a model arbuscular mycorrhizal fungus.</title>
        <authorList>
            <person name="Chen E.C.H."/>
            <person name="Morin E."/>
            <person name="Baudet D."/>
            <person name="Noel J."/>
            <person name="Ndikumana S."/>
            <person name="Charron P."/>
            <person name="St-Onge C."/>
            <person name="Giorgi J."/>
            <person name="Grigoriev I.V."/>
            <person name="Roux C."/>
            <person name="Martin F.M."/>
            <person name="Corradi N."/>
        </authorList>
    </citation>
    <scope>NUCLEOTIDE SEQUENCE [LARGE SCALE GENOMIC DNA]</scope>
    <source>
        <strain evidence="1 2">A1</strain>
    </source>
</reference>
<reference evidence="1 2" key="2">
    <citation type="submission" date="2017-10" db="EMBL/GenBank/DDBJ databases">
        <title>Genome analyses suggest a sexual origin of heterokaryosis in a supposedly ancient asexual fungus.</title>
        <authorList>
            <person name="Corradi N."/>
            <person name="Sedzielewska K."/>
            <person name="Noel J."/>
            <person name="Charron P."/>
            <person name="Farinelli L."/>
            <person name="Marton T."/>
            <person name="Kruger M."/>
            <person name="Pelin A."/>
            <person name="Brachmann A."/>
            <person name="Corradi N."/>
        </authorList>
    </citation>
    <scope>NUCLEOTIDE SEQUENCE [LARGE SCALE GENOMIC DNA]</scope>
    <source>
        <strain evidence="1 2">A1</strain>
    </source>
</reference>
<name>A0A2N0R587_9GLOM</name>
<proteinExistence type="predicted"/>